<feature type="compositionally biased region" description="Low complexity" evidence="1">
    <location>
        <begin position="89"/>
        <end position="102"/>
    </location>
</feature>
<feature type="region of interest" description="Disordered" evidence="1">
    <location>
        <begin position="1039"/>
        <end position="1077"/>
    </location>
</feature>
<sequence length="1229" mass="133603">MSLLEDTSMKAHRYTIDQLLDLKKSLPFVSCVINNINKHPDIEVISVAAIFTLPEQAFRNPHTYTCLTTILSKRHKYIRPEGTTRRGESSSSSSQSMRSQGSWCLRQNTNSESRRTFDNQIQPHSAPTSVALHQAENFRRFYRAVVSPTHVRVTAGGRIVPNTRAMVPPSFEPIGNKHTSESTQQTNETEQIDHSRAANSITGDAQPSLIPVGAQGPPGFHPVFPGSFLPSYGYFQQGAPSVSGQTFSHPGHSQPLHQSANGSDSINSSLHPVRVSHPGQFDPNRPYMMVNNQLCFPTSGFPQPPSGFPSGLVGNQPFGPPMLGGPPGHHMPHPMLGPIPFPISPGNFPVPMMQHPNGQFFSMMPQQAHIQQASMAPILPLQSTSIEQTLQQHRDHLMMLEDHISRQSLQSVPYWVTQRQVLMGEIARMTNLLQSEPNQSGSTQTEQAKSQTSIDAESSLDTSSNKNGVRSPVIVSSSPSTTLRSQEPSVAYANSSTTRSLDSPSIPRASTTKLGSGSRLPATAAMAPPFQPRGCRTDLSAAEWEEFARVTDPRPGGQTSPPATPENTAQRLARLMGNCQTRWEDSAAGSSMISMPRSQTMPVPQLQTHAASFPSFQRAETHPNPVSQMAQMSCGPTMNSQNTGLRPYARVNTQSYDPERYIAQKEYFGNLASNNSNSGSTRQAPRFDIGRQTLVQTSPAQGNDNNQTTFNTEDYLNKCQSIFLNEITESGSTKYTSPWSSPMRNSASHNALDTKSRAGRSMPPFSLTTQSPANESSISARENLSLEFIKTPRKISADAEGLEILSGFFAKTPEENMDTGKKSAVLQGPQHDMPVALHSPYIEQVADPASVHSSAREDLGVISESEGQFPSTPTYHSNQATSPSLDRHYTSEDLALVFSSDETHESTPKRVTRHASTPSLTRRDLGIIFDSNESAAADSYKTEKNSTTSAINSQTFEDSRSAPPLNSLHAPAPNQVPIPTGTEPLNRQDLGDIFASTSPQVASSYKTEEASNVRLHTSEHLGNIFASKSPIRGRPGTLTPTYMNGDDVDDNKSIGSWTRRADHRTSTSNPSNQSCNEKENLIVTPSAQDGSPKSKSSFVELIRTTSSAVQKNQILKNLLNLQPATHSAIAAPAHVSSANAQGIVPLQNRGSAAASLAPAMVSMACISKSPAVASPRSIASPSTPENRSRIGRGQSFHRSPEHLGNEDYLDCLKEIARHTSIKRRQAELQ</sequence>
<organism evidence="2 3">
    <name type="scientific">Botryotinia fuckeliana (strain T4)</name>
    <name type="common">Noble rot fungus</name>
    <name type="synonym">Botrytis cinerea</name>
    <dbReference type="NCBI Taxonomy" id="999810"/>
    <lineage>
        <taxon>Eukaryota</taxon>
        <taxon>Fungi</taxon>
        <taxon>Dikarya</taxon>
        <taxon>Ascomycota</taxon>
        <taxon>Pezizomycotina</taxon>
        <taxon>Leotiomycetes</taxon>
        <taxon>Helotiales</taxon>
        <taxon>Sclerotiniaceae</taxon>
        <taxon>Botrytis</taxon>
    </lineage>
</organism>
<dbReference type="Proteomes" id="UP000008177">
    <property type="component" value="Unplaced contigs"/>
</dbReference>
<dbReference type="OrthoDB" id="5401902at2759"/>
<protein>
    <submittedName>
        <fullName evidence="2">Uncharacterized protein</fullName>
    </submittedName>
</protein>
<feature type="compositionally biased region" description="Polar residues" evidence="1">
    <location>
        <begin position="865"/>
        <end position="884"/>
    </location>
</feature>
<feature type="compositionally biased region" description="Polar residues" evidence="1">
    <location>
        <begin position="733"/>
        <end position="753"/>
    </location>
</feature>
<dbReference type="AlphaFoldDB" id="G2YRW3"/>
<feature type="region of interest" description="Disordered" evidence="1">
    <location>
        <begin position="936"/>
        <end position="987"/>
    </location>
</feature>
<feature type="compositionally biased region" description="Polar residues" evidence="1">
    <location>
        <begin position="255"/>
        <end position="270"/>
    </location>
</feature>
<dbReference type="HOGENOM" id="CLU_267852_0_0_1"/>
<evidence type="ECO:0000313" key="3">
    <source>
        <dbReference type="Proteomes" id="UP000008177"/>
    </source>
</evidence>
<feature type="region of interest" description="Disordered" evidence="1">
    <location>
        <begin position="436"/>
        <end position="532"/>
    </location>
</feature>
<name>G2YRW3_BOTF4</name>
<feature type="region of interest" description="Disordered" evidence="1">
    <location>
        <begin position="78"/>
        <end position="105"/>
    </location>
</feature>
<accession>G2YRW3</accession>
<feature type="region of interest" description="Disordered" evidence="1">
    <location>
        <begin position="241"/>
        <end position="273"/>
    </location>
</feature>
<feature type="region of interest" description="Disordered" evidence="1">
    <location>
        <begin position="865"/>
        <end position="885"/>
    </location>
</feature>
<reference evidence="3" key="1">
    <citation type="journal article" date="2011" name="PLoS Genet.">
        <title>Genomic analysis of the necrotrophic fungal pathogens Sclerotinia sclerotiorum and Botrytis cinerea.</title>
        <authorList>
            <person name="Amselem J."/>
            <person name="Cuomo C.A."/>
            <person name="van Kan J.A."/>
            <person name="Viaud M."/>
            <person name="Benito E.P."/>
            <person name="Couloux A."/>
            <person name="Coutinho P.M."/>
            <person name="de Vries R.P."/>
            <person name="Dyer P.S."/>
            <person name="Fillinger S."/>
            <person name="Fournier E."/>
            <person name="Gout L."/>
            <person name="Hahn M."/>
            <person name="Kohn L."/>
            <person name="Lapalu N."/>
            <person name="Plummer K.M."/>
            <person name="Pradier J.M."/>
            <person name="Quevillon E."/>
            <person name="Sharon A."/>
            <person name="Simon A."/>
            <person name="ten Have A."/>
            <person name="Tudzynski B."/>
            <person name="Tudzynski P."/>
            <person name="Wincker P."/>
            <person name="Andrew M."/>
            <person name="Anthouard V."/>
            <person name="Beever R.E."/>
            <person name="Beffa R."/>
            <person name="Benoit I."/>
            <person name="Bouzid O."/>
            <person name="Brault B."/>
            <person name="Chen Z."/>
            <person name="Choquer M."/>
            <person name="Collemare J."/>
            <person name="Cotton P."/>
            <person name="Danchin E.G."/>
            <person name="Da Silva C."/>
            <person name="Gautier A."/>
            <person name="Giraud C."/>
            <person name="Giraud T."/>
            <person name="Gonzalez C."/>
            <person name="Grossetete S."/>
            <person name="Guldener U."/>
            <person name="Henrissat B."/>
            <person name="Howlett B.J."/>
            <person name="Kodira C."/>
            <person name="Kretschmer M."/>
            <person name="Lappartient A."/>
            <person name="Leroch M."/>
            <person name="Levis C."/>
            <person name="Mauceli E."/>
            <person name="Neuveglise C."/>
            <person name="Oeser B."/>
            <person name="Pearson M."/>
            <person name="Poulain J."/>
            <person name="Poussereau N."/>
            <person name="Quesneville H."/>
            <person name="Rascle C."/>
            <person name="Schumacher J."/>
            <person name="Segurens B."/>
            <person name="Sexton A."/>
            <person name="Silva E."/>
            <person name="Sirven C."/>
            <person name="Soanes D.M."/>
            <person name="Talbot N.J."/>
            <person name="Templeton M."/>
            <person name="Yandava C."/>
            <person name="Yarden O."/>
            <person name="Zeng Q."/>
            <person name="Rollins J.A."/>
            <person name="Lebrun M.H."/>
            <person name="Dickman M."/>
        </authorList>
    </citation>
    <scope>NUCLEOTIDE SEQUENCE [LARGE SCALE GENOMIC DNA]</scope>
    <source>
        <strain evidence="3">T4</strain>
    </source>
</reference>
<evidence type="ECO:0000256" key="1">
    <source>
        <dbReference type="SAM" id="MobiDB-lite"/>
    </source>
</evidence>
<dbReference type="EMBL" id="FQ790351">
    <property type="protein sequence ID" value="CCD54361.1"/>
    <property type="molecule type" value="Genomic_DNA"/>
</dbReference>
<feature type="region of interest" description="Disordered" evidence="1">
    <location>
        <begin position="173"/>
        <end position="193"/>
    </location>
</feature>
<dbReference type="STRING" id="999810.G2YRW3"/>
<feature type="region of interest" description="Disordered" evidence="1">
    <location>
        <begin position="733"/>
        <end position="778"/>
    </location>
</feature>
<feature type="compositionally biased region" description="Polar residues" evidence="1">
    <location>
        <begin position="1066"/>
        <end position="1075"/>
    </location>
</feature>
<gene>
    <name evidence="2" type="ORF">BofuT4_P124090.1</name>
</gene>
<feature type="compositionally biased region" description="Polar residues" evidence="1">
    <location>
        <begin position="766"/>
        <end position="778"/>
    </location>
</feature>
<feature type="compositionally biased region" description="Polar residues" evidence="1">
    <location>
        <begin position="945"/>
        <end position="956"/>
    </location>
</feature>
<feature type="compositionally biased region" description="Basic and acidic residues" evidence="1">
    <location>
        <begin position="78"/>
        <end position="88"/>
    </location>
</feature>
<proteinExistence type="predicted"/>
<dbReference type="InParanoid" id="G2YRW3"/>
<feature type="compositionally biased region" description="Polar residues" evidence="1">
    <location>
        <begin position="436"/>
        <end position="468"/>
    </location>
</feature>
<feature type="region of interest" description="Disordered" evidence="1">
    <location>
        <begin position="899"/>
        <end position="918"/>
    </location>
</feature>
<evidence type="ECO:0000313" key="2">
    <source>
        <dbReference type="EMBL" id="CCD54361.1"/>
    </source>
</evidence>
<feature type="compositionally biased region" description="Polar residues" evidence="1">
    <location>
        <begin position="483"/>
        <end position="515"/>
    </location>
</feature>
<feature type="compositionally biased region" description="Low complexity" evidence="1">
    <location>
        <begin position="471"/>
        <end position="482"/>
    </location>
</feature>
<feature type="region of interest" description="Disordered" evidence="1">
    <location>
        <begin position="1173"/>
        <end position="1204"/>
    </location>
</feature>